<dbReference type="SUPFAM" id="SSF52833">
    <property type="entry name" value="Thioredoxin-like"/>
    <property type="match status" value="1"/>
</dbReference>
<dbReference type="PROSITE" id="PS51352">
    <property type="entry name" value="THIOREDOXIN_2"/>
    <property type="match status" value="1"/>
</dbReference>
<keyword evidence="3" id="KW-0560">Oxidoreductase</keyword>
<dbReference type="Pfam" id="PF00578">
    <property type="entry name" value="AhpC-TSA"/>
    <property type="match status" value="1"/>
</dbReference>
<keyword evidence="4" id="KW-0676">Redox-active center</keyword>
<evidence type="ECO:0000256" key="11">
    <source>
        <dbReference type="ARBA" id="ARBA00068979"/>
    </source>
</evidence>
<comment type="catalytic activity">
    <reaction evidence="6">
        <text>[mycoredoxin]-L-dithiol + a hydroperoxide = [mycoredoxin]-L-disulfide + an alcohol + H2O</text>
        <dbReference type="Rhea" id="RHEA:62640"/>
        <dbReference type="Rhea" id="RHEA-COMP:16137"/>
        <dbReference type="Rhea" id="RHEA-COMP:16138"/>
        <dbReference type="ChEBI" id="CHEBI:15377"/>
        <dbReference type="ChEBI" id="CHEBI:29950"/>
        <dbReference type="ChEBI" id="CHEBI:30879"/>
        <dbReference type="ChEBI" id="CHEBI:35924"/>
        <dbReference type="ChEBI" id="CHEBI:50058"/>
        <dbReference type="EC" id="1.11.1.29"/>
    </reaction>
</comment>
<dbReference type="InterPro" id="IPR036249">
    <property type="entry name" value="Thioredoxin-like_sf"/>
</dbReference>
<keyword evidence="2" id="KW-0049">Antioxidant</keyword>
<name>A0A6J4MSI9_9ACTN</name>
<gene>
    <name evidence="16" type="ORF">AVDCRST_MAG47-779</name>
</gene>
<evidence type="ECO:0000313" key="16">
    <source>
        <dbReference type="EMBL" id="CAA9367722.1"/>
    </source>
</evidence>
<comment type="function">
    <text evidence="7">Thiol-specific peroxidase that catalyzes the reduction of hydrogen peroxide and organic hydroperoxides to water and alcohols, respectively. Plays a role in cell protection against oxidative stress by detoxifying peroxides. May represent an important antioxidant defense against cytotoxic peroxides, especially peroxynitrite, which can be formed by activated macrophages during infection.</text>
</comment>
<dbReference type="InterPro" id="IPR013766">
    <property type="entry name" value="Thioredoxin_domain"/>
</dbReference>
<dbReference type="PANTHER" id="PTHR43110">
    <property type="entry name" value="THIOL PEROXIDASE"/>
    <property type="match status" value="1"/>
</dbReference>
<evidence type="ECO:0000256" key="7">
    <source>
        <dbReference type="ARBA" id="ARBA00056930"/>
    </source>
</evidence>
<evidence type="ECO:0000256" key="14">
    <source>
        <dbReference type="PIRSR" id="PIRSR000239-1"/>
    </source>
</evidence>
<protein>
    <recommendedName>
        <fullName evidence="11">Alkyl hydroperoxide reductase E</fullName>
        <ecNumber evidence="10">1.11.1.29</ecNumber>
    </recommendedName>
    <alternativeName>
        <fullName evidence="12">Mycoredoxin-dependent peroxiredoxin</fullName>
    </alternativeName>
    <alternativeName>
        <fullName evidence="13">Peroxiredoxin AhpE</fullName>
    </alternativeName>
    <alternativeName>
        <fullName evidence="5">Thioredoxin peroxidase</fullName>
    </alternativeName>
</protein>
<organism evidence="16">
    <name type="scientific">uncultured Nocardioidaceae bacterium</name>
    <dbReference type="NCBI Taxonomy" id="253824"/>
    <lineage>
        <taxon>Bacteria</taxon>
        <taxon>Bacillati</taxon>
        <taxon>Actinomycetota</taxon>
        <taxon>Actinomycetes</taxon>
        <taxon>Propionibacteriales</taxon>
        <taxon>Nocardioidaceae</taxon>
        <taxon>environmental samples</taxon>
    </lineage>
</organism>
<evidence type="ECO:0000256" key="2">
    <source>
        <dbReference type="ARBA" id="ARBA00022862"/>
    </source>
</evidence>
<keyword evidence="1" id="KW-0575">Peroxidase</keyword>
<evidence type="ECO:0000256" key="12">
    <source>
        <dbReference type="ARBA" id="ARBA00082991"/>
    </source>
</evidence>
<dbReference type="EMBL" id="CADCUK010000058">
    <property type="protein sequence ID" value="CAA9367722.1"/>
    <property type="molecule type" value="Genomic_DNA"/>
</dbReference>
<dbReference type="InterPro" id="IPR024706">
    <property type="entry name" value="Peroxiredoxin_AhpC-typ"/>
</dbReference>
<sequence length="156" mass="17478">MTALEVGAQAPDFELRDQHGQRVRLSALRGSKAVVMVFFPSAFSPVCSSELSTLREAAPELARAGVELLTVSCDPMFTLRAFSDRERIEYRMLTDFWPHGEVSTAYGVFDGDFGCSKRSTFVIDQDGTIRWFVHNAMPDARSVDDYLGALEFLRSR</sequence>
<feature type="domain" description="Thioredoxin" evidence="15">
    <location>
        <begin position="4"/>
        <end position="155"/>
    </location>
</feature>
<dbReference type="AlphaFoldDB" id="A0A6J4MSI9"/>
<feature type="active site" description="Cysteine sulfenic acid (-SOH) intermediate; for peroxidase activity" evidence="14">
    <location>
        <position position="47"/>
    </location>
</feature>
<evidence type="ECO:0000256" key="10">
    <source>
        <dbReference type="ARBA" id="ARBA00067009"/>
    </source>
</evidence>
<evidence type="ECO:0000256" key="5">
    <source>
        <dbReference type="ARBA" id="ARBA00032824"/>
    </source>
</evidence>
<dbReference type="FunFam" id="3.40.30.10:FF:000118">
    <property type="entry name" value="Peroxiredoxin AhpE"/>
    <property type="match status" value="1"/>
</dbReference>
<evidence type="ECO:0000256" key="3">
    <source>
        <dbReference type="ARBA" id="ARBA00023002"/>
    </source>
</evidence>
<reference evidence="16" key="1">
    <citation type="submission" date="2020-02" db="EMBL/GenBank/DDBJ databases">
        <authorList>
            <person name="Meier V. D."/>
        </authorList>
    </citation>
    <scope>NUCLEOTIDE SEQUENCE</scope>
    <source>
        <strain evidence="16">AVDCRST_MAG47</strain>
    </source>
</reference>
<dbReference type="InterPro" id="IPR000866">
    <property type="entry name" value="AhpC/TSA"/>
</dbReference>
<dbReference type="PIRSF" id="PIRSF000239">
    <property type="entry name" value="AHPC"/>
    <property type="match status" value="1"/>
</dbReference>
<dbReference type="GO" id="GO:0004601">
    <property type="term" value="F:peroxidase activity"/>
    <property type="evidence" value="ECO:0007669"/>
    <property type="project" value="UniProtKB-KW"/>
</dbReference>
<dbReference type="CDD" id="cd03018">
    <property type="entry name" value="PRX_AhpE_like"/>
    <property type="match status" value="1"/>
</dbReference>
<comment type="similarity">
    <text evidence="8">Belongs to the peroxiredoxin family. AhpE subfamily.</text>
</comment>
<dbReference type="PANTHER" id="PTHR43110:SF1">
    <property type="entry name" value="THIOL PEROXIDASE"/>
    <property type="match status" value="1"/>
</dbReference>
<dbReference type="EC" id="1.11.1.29" evidence="10"/>
<evidence type="ECO:0000256" key="1">
    <source>
        <dbReference type="ARBA" id="ARBA00022559"/>
    </source>
</evidence>
<evidence type="ECO:0000256" key="4">
    <source>
        <dbReference type="ARBA" id="ARBA00023284"/>
    </source>
</evidence>
<evidence type="ECO:0000256" key="6">
    <source>
        <dbReference type="ARBA" id="ARBA00052774"/>
    </source>
</evidence>
<comment type="subunit">
    <text evidence="9">Homodimer. Forms both dimers and octamers; a tightly-associated dimer and a ring-like octamer.</text>
</comment>
<accession>A0A6J4MSI9</accession>
<dbReference type="Gene3D" id="3.40.30.10">
    <property type="entry name" value="Glutaredoxin"/>
    <property type="match status" value="1"/>
</dbReference>
<evidence type="ECO:0000259" key="15">
    <source>
        <dbReference type="PROSITE" id="PS51352"/>
    </source>
</evidence>
<proteinExistence type="inferred from homology"/>
<evidence type="ECO:0000256" key="8">
    <source>
        <dbReference type="ARBA" id="ARBA00060973"/>
    </source>
</evidence>
<evidence type="ECO:0000256" key="13">
    <source>
        <dbReference type="ARBA" id="ARBA00083736"/>
    </source>
</evidence>
<evidence type="ECO:0000256" key="9">
    <source>
        <dbReference type="ARBA" id="ARBA00065226"/>
    </source>
</evidence>
<dbReference type="InterPro" id="IPR050455">
    <property type="entry name" value="Tpx_Peroxidase_subfamily"/>
</dbReference>